<protein>
    <submittedName>
        <fullName evidence="1">Uncharacterized protein</fullName>
    </submittedName>
</protein>
<gene>
    <name evidence="1" type="ORF">RRG08_065888</name>
</gene>
<comment type="caution">
    <text evidence="1">The sequence shown here is derived from an EMBL/GenBank/DDBJ whole genome shotgun (WGS) entry which is preliminary data.</text>
</comment>
<dbReference type="Proteomes" id="UP001283361">
    <property type="component" value="Unassembled WGS sequence"/>
</dbReference>
<sequence length="78" mass="8701">MKTKRVSSCAPGRITIQFVYENKIKDVIELCVKAAIYVADLAIMSMENKVRVAQSQKTSSFTEDNISFRCSTPAAHTE</sequence>
<keyword evidence="2" id="KW-1185">Reference proteome</keyword>
<dbReference type="EMBL" id="JAWDGP010005114">
    <property type="protein sequence ID" value="KAK3759544.1"/>
    <property type="molecule type" value="Genomic_DNA"/>
</dbReference>
<evidence type="ECO:0000313" key="1">
    <source>
        <dbReference type="EMBL" id="KAK3759544.1"/>
    </source>
</evidence>
<accession>A0AAE0YYC4</accession>
<name>A0AAE0YYC4_9GAST</name>
<reference evidence="1" key="1">
    <citation type="journal article" date="2023" name="G3 (Bethesda)">
        <title>A reference genome for the long-term kleptoplast-retaining sea slug Elysia crispata morphotype clarki.</title>
        <authorList>
            <person name="Eastman K.E."/>
            <person name="Pendleton A.L."/>
            <person name="Shaikh M.A."/>
            <person name="Suttiyut T."/>
            <person name="Ogas R."/>
            <person name="Tomko P."/>
            <person name="Gavelis G."/>
            <person name="Widhalm J.R."/>
            <person name="Wisecaver J.H."/>
        </authorList>
    </citation>
    <scope>NUCLEOTIDE SEQUENCE</scope>
    <source>
        <strain evidence="1">ECLA1</strain>
    </source>
</reference>
<evidence type="ECO:0000313" key="2">
    <source>
        <dbReference type="Proteomes" id="UP001283361"/>
    </source>
</evidence>
<organism evidence="1 2">
    <name type="scientific">Elysia crispata</name>
    <name type="common">lettuce slug</name>
    <dbReference type="NCBI Taxonomy" id="231223"/>
    <lineage>
        <taxon>Eukaryota</taxon>
        <taxon>Metazoa</taxon>
        <taxon>Spiralia</taxon>
        <taxon>Lophotrochozoa</taxon>
        <taxon>Mollusca</taxon>
        <taxon>Gastropoda</taxon>
        <taxon>Heterobranchia</taxon>
        <taxon>Euthyneura</taxon>
        <taxon>Panpulmonata</taxon>
        <taxon>Sacoglossa</taxon>
        <taxon>Placobranchoidea</taxon>
        <taxon>Plakobranchidae</taxon>
        <taxon>Elysia</taxon>
    </lineage>
</organism>
<proteinExistence type="predicted"/>
<dbReference type="AlphaFoldDB" id="A0AAE0YYC4"/>